<dbReference type="PANTHER" id="PTHR46579:SF1">
    <property type="entry name" value="F5_8 TYPE C DOMAIN-CONTAINING PROTEIN"/>
    <property type="match status" value="1"/>
</dbReference>
<protein>
    <submittedName>
        <fullName evidence="2">Uncharacterized protein</fullName>
    </submittedName>
</protein>
<proteinExistence type="predicted"/>
<keyword evidence="3" id="KW-1185">Reference proteome</keyword>
<dbReference type="InterPro" id="IPR004242">
    <property type="entry name" value="Transposase_21"/>
</dbReference>
<dbReference type="Proteomes" id="UP000053989">
    <property type="component" value="Unassembled WGS sequence"/>
</dbReference>
<feature type="compositionally biased region" description="Low complexity" evidence="1">
    <location>
        <begin position="64"/>
        <end position="73"/>
    </location>
</feature>
<organism evidence="2 3">
    <name type="scientific">Scleroderma citrinum Foug A</name>
    <dbReference type="NCBI Taxonomy" id="1036808"/>
    <lineage>
        <taxon>Eukaryota</taxon>
        <taxon>Fungi</taxon>
        <taxon>Dikarya</taxon>
        <taxon>Basidiomycota</taxon>
        <taxon>Agaricomycotina</taxon>
        <taxon>Agaricomycetes</taxon>
        <taxon>Agaricomycetidae</taxon>
        <taxon>Boletales</taxon>
        <taxon>Sclerodermatineae</taxon>
        <taxon>Sclerodermataceae</taxon>
        <taxon>Scleroderma</taxon>
    </lineage>
</organism>
<name>A0A0C2ZZE9_9AGAM</name>
<evidence type="ECO:0000256" key="1">
    <source>
        <dbReference type="SAM" id="MobiDB-lite"/>
    </source>
</evidence>
<gene>
    <name evidence="2" type="ORF">SCLCIDRAFT_21575</name>
</gene>
<dbReference type="STRING" id="1036808.A0A0C2ZZE9"/>
<sequence length="385" mass="42676">MDYSAAASPVRPMSCKPLEPNLSSETTSGPSEPVNHLAHSLHMRPNVESDDEDNFVGQGLSPASNSDSSGHLSSSEDELEDSCPTGLSAWDALGECFEQDVADMATEISDEDLAILHAFALKVKSFPGPKKPKDFDSFLWPAVEEFLRLTLGTRAYDALQHELFLLRAHLIVIAGDIPAISMLMRMKGHNGLSPCHMCKIKGLHVPNSRATTHYVPLDQRRHPDVINMLVEATVTKYDPADLPLHHHNEILDMGRQVQRALTNAEAEQLAKEYGVKGVPVLSFVRSVHLPWSFPYDFMHLIFENLMPNLIQLWTNDFKDLGTADNPFVIRPTIWGAVGTATASSSPTIPYSFCSRLQNVATNKSQCTADAWSFWLQYITPVVLEN</sequence>
<evidence type="ECO:0000313" key="2">
    <source>
        <dbReference type="EMBL" id="KIM66788.1"/>
    </source>
</evidence>
<dbReference type="InParanoid" id="A0A0C2ZZE9"/>
<reference evidence="2 3" key="1">
    <citation type="submission" date="2014-04" db="EMBL/GenBank/DDBJ databases">
        <authorList>
            <consortium name="DOE Joint Genome Institute"/>
            <person name="Kuo A."/>
            <person name="Kohler A."/>
            <person name="Nagy L.G."/>
            <person name="Floudas D."/>
            <person name="Copeland A."/>
            <person name="Barry K.W."/>
            <person name="Cichocki N."/>
            <person name="Veneault-Fourrey C."/>
            <person name="LaButti K."/>
            <person name="Lindquist E.A."/>
            <person name="Lipzen A."/>
            <person name="Lundell T."/>
            <person name="Morin E."/>
            <person name="Murat C."/>
            <person name="Sun H."/>
            <person name="Tunlid A."/>
            <person name="Henrissat B."/>
            <person name="Grigoriev I.V."/>
            <person name="Hibbett D.S."/>
            <person name="Martin F."/>
            <person name="Nordberg H.P."/>
            <person name="Cantor M.N."/>
            <person name="Hua S.X."/>
        </authorList>
    </citation>
    <scope>NUCLEOTIDE SEQUENCE [LARGE SCALE GENOMIC DNA]</scope>
    <source>
        <strain evidence="2 3">Foug A</strain>
    </source>
</reference>
<feature type="region of interest" description="Disordered" evidence="1">
    <location>
        <begin position="1"/>
        <end position="84"/>
    </location>
</feature>
<dbReference type="HOGENOM" id="CLU_717980_0_0_1"/>
<dbReference type="EMBL" id="KN822015">
    <property type="protein sequence ID" value="KIM66788.1"/>
    <property type="molecule type" value="Genomic_DNA"/>
</dbReference>
<feature type="compositionally biased region" description="Polar residues" evidence="1">
    <location>
        <begin position="21"/>
        <end position="30"/>
    </location>
</feature>
<accession>A0A0C2ZZE9</accession>
<dbReference type="Pfam" id="PF02992">
    <property type="entry name" value="Transposase_21"/>
    <property type="match status" value="1"/>
</dbReference>
<evidence type="ECO:0000313" key="3">
    <source>
        <dbReference type="Proteomes" id="UP000053989"/>
    </source>
</evidence>
<dbReference type="AlphaFoldDB" id="A0A0C2ZZE9"/>
<dbReference type="PANTHER" id="PTHR46579">
    <property type="entry name" value="F5/8 TYPE C DOMAIN-CONTAINING PROTEIN-RELATED"/>
    <property type="match status" value="1"/>
</dbReference>
<dbReference type="OrthoDB" id="2404451at2759"/>
<reference evidence="3" key="2">
    <citation type="submission" date="2015-01" db="EMBL/GenBank/DDBJ databases">
        <title>Evolutionary Origins and Diversification of the Mycorrhizal Mutualists.</title>
        <authorList>
            <consortium name="DOE Joint Genome Institute"/>
            <consortium name="Mycorrhizal Genomics Consortium"/>
            <person name="Kohler A."/>
            <person name="Kuo A."/>
            <person name="Nagy L.G."/>
            <person name="Floudas D."/>
            <person name="Copeland A."/>
            <person name="Barry K.W."/>
            <person name="Cichocki N."/>
            <person name="Veneault-Fourrey C."/>
            <person name="LaButti K."/>
            <person name="Lindquist E.A."/>
            <person name="Lipzen A."/>
            <person name="Lundell T."/>
            <person name="Morin E."/>
            <person name="Murat C."/>
            <person name="Riley R."/>
            <person name="Ohm R."/>
            <person name="Sun H."/>
            <person name="Tunlid A."/>
            <person name="Henrissat B."/>
            <person name="Grigoriev I.V."/>
            <person name="Hibbett D.S."/>
            <person name="Martin F."/>
        </authorList>
    </citation>
    <scope>NUCLEOTIDE SEQUENCE [LARGE SCALE GENOMIC DNA]</scope>
    <source>
        <strain evidence="3">Foug A</strain>
    </source>
</reference>